<comment type="caution">
    <text evidence="1">The sequence shown here is derived from an EMBL/GenBank/DDBJ whole genome shotgun (WGS) entry which is preliminary data.</text>
</comment>
<protein>
    <submittedName>
        <fullName evidence="1">Uncharacterized protein</fullName>
    </submittedName>
</protein>
<keyword evidence="2" id="KW-1185">Reference proteome</keyword>
<gene>
    <name evidence="1" type="ORF">PYW07_004931</name>
</gene>
<dbReference type="Proteomes" id="UP001231518">
    <property type="component" value="Chromosome 17"/>
</dbReference>
<accession>A0AAD8DPG1</accession>
<proteinExistence type="predicted"/>
<dbReference type="AlphaFoldDB" id="A0AAD8DPG1"/>
<name>A0AAD8DPG1_MYTSE</name>
<dbReference type="EMBL" id="JARGEI010000021">
    <property type="protein sequence ID" value="KAJ8712089.1"/>
    <property type="molecule type" value="Genomic_DNA"/>
</dbReference>
<evidence type="ECO:0000313" key="1">
    <source>
        <dbReference type="EMBL" id="KAJ8712089.1"/>
    </source>
</evidence>
<reference evidence="1" key="1">
    <citation type="submission" date="2023-03" db="EMBL/GenBank/DDBJ databases">
        <title>Chromosome-level genomes of two armyworms, Mythimna separata and Mythimna loreyi, provide insights into the biosynthesis and reception of sex pheromones.</title>
        <authorList>
            <person name="Zhao H."/>
        </authorList>
    </citation>
    <scope>NUCLEOTIDE SEQUENCE</scope>
    <source>
        <strain evidence="1">BeijingLab</strain>
        <tissue evidence="1">Pupa</tissue>
    </source>
</reference>
<organism evidence="1 2">
    <name type="scientific">Mythimna separata</name>
    <name type="common">Oriental armyworm</name>
    <name type="synonym">Pseudaletia separata</name>
    <dbReference type="NCBI Taxonomy" id="271217"/>
    <lineage>
        <taxon>Eukaryota</taxon>
        <taxon>Metazoa</taxon>
        <taxon>Ecdysozoa</taxon>
        <taxon>Arthropoda</taxon>
        <taxon>Hexapoda</taxon>
        <taxon>Insecta</taxon>
        <taxon>Pterygota</taxon>
        <taxon>Neoptera</taxon>
        <taxon>Endopterygota</taxon>
        <taxon>Lepidoptera</taxon>
        <taxon>Glossata</taxon>
        <taxon>Ditrysia</taxon>
        <taxon>Noctuoidea</taxon>
        <taxon>Noctuidae</taxon>
        <taxon>Noctuinae</taxon>
        <taxon>Hadenini</taxon>
        <taxon>Mythimna</taxon>
    </lineage>
</organism>
<evidence type="ECO:0000313" key="2">
    <source>
        <dbReference type="Proteomes" id="UP001231518"/>
    </source>
</evidence>
<sequence>MVTYIATERPRVLFINQKFVRNVSIISRRYSRDDPIYYINLYVHPLVHTGNNVSIDIYFYEFQANRYHRTYVELHAKMCDFIETSTLFGDTLKKALASQFDQKKCPFPPGPRLFANLTIPVKSIPDSFPYRQGRLYCNTSLTNNGATTRLADASIDLEVKVTTGNKFINKN</sequence>